<evidence type="ECO:0000256" key="5">
    <source>
        <dbReference type="PIRSR" id="PIRSR015582-1"/>
    </source>
</evidence>
<organism evidence="8 9">
    <name type="scientific">Candidatus Brevundimonas colombiensis</name>
    <dbReference type="NCBI Taxonomy" id="3121376"/>
    <lineage>
        <taxon>Bacteria</taxon>
        <taxon>Pseudomonadati</taxon>
        <taxon>Pseudomonadota</taxon>
        <taxon>Alphaproteobacteria</taxon>
        <taxon>Caulobacterales</taxon>
        <taxon>Caulobacteraceae</taxon>
        <taxon>Brevundimonas</taxon>
    </lineage>
</organism>
<dbReference type="PANTHER" id="PTHR32308">
    <property type="entry name" value="LYASE BETA SUBUNIT, PUTATIVE (AFU_ORTHOLOGUE AFUA_4G13030)-RELATED"/>
    <property type="match status" value="1"/>
</dbReference>
<evidence type="ECO:0000313" key="9">
    <source>
        <dbReference type="Proteomes" id="UP001213664"/>
    </source>
</evidence>
<evidence type="ECO:0000256" key="1">
    <source>
        <dbReference type="ARBA" id="ARBA00001946"/>
    </source>
</evidence>
<keyword evidence="8" id="KW-0456">Lyase</keyword>
<gene>
    <name evidence="8" type="ORF">P0Y50_11290</name>
</gene>
<protein>
    <submittedName>
        <fullName evidence="8">CoA ester lyase</fullName>
    </submittedName>
</protein>
<dbReference type="EMBL" id="CP119326">
    <property type="protein sequence ID" value="WEK39128.1"/>
    <property type="molecule type" value="Genomic_DNA"/>
</dbReference>
<evidence type="ECO:0000256" key="6">
    <source>
        <dbReference type="PIRSR" id="PIRSR015582-2"/>
    </source>
</evidence>
<sequence>MPGDRPERFGKAEASGSGQVIIDLEDAVAADMKDTARDCAAKWFETGRRGVVRINAADTPWHEADVASCIAPSLDAIMAPKAEHPERLAAIGHRTGKPIIALIETAAGLNAANAIAATPGVVRLAFGSIDLSLDLGLDAPDEALDGFRLRLTLASRLAGLAPPIDGVLADFRNATRLTETTRRVRGLGFSAKLCIHPAQVTWVEQGFAPSSEELAWAQRVVGLGESVAALDGEMIDRPVRERALRLLARIRTSTS</sequence>
<comment type="similarity">
    <text evidence="2">Belongs to the HpcH/HpaI aldolase family.</text>
</comment>
<evidence type="ECO:0000259" key="7">
    <source>
        <dbReference type="Pfam" id="PF03328"/>
    </source>
</evidence>
<dbReference type="GO" id="GO:0006107">
    <property type="term" value="P:oxaloacetate metabolic process"/>
    <property type="evidence" value="ECO:0007669"/>
    <property type="project" value="TreeGrafter"/>
</dbReference>
<dbReference type="GO" id="GO:0016829">
    <property type="term" value="F:lyase activity"/>
    <property type="evidence" value="ECO:0007669"/>
    <property type="project" value="UniProtKB-KW"/>
</dbReference>
<proteinExistence type="inferred from homology"/>
<feature type="binding site" evidence="5">
    <location>
        <position position="104"/>
    </location>
    <ligand>
        <name>substrate</name>
    </ligand>
</feature>
<name>A0AAJ5WYY1_9CAUL</name>
<feature type="binding site" evidence="6">
    <location>
        <position position="104"/>
    </location>
    <ligand>
        <name>Mg(2+)</name>
        <dbReference type="ChEBI" id="CHEBI:18420"/>
    </ligand>
</feature>
<dbReference type="InterPro" id="IPR040442">
    <property type="entry name" value="Pyrv_kinase-like_dom_sf"/>
</dbReference>
<dbReference type="Proteomes" id="UP001213664">
    <property type="component" value="Chromosome"/>
</dbReference>
<feature type="domain" description="HpcH/HpaI aldolase/citrate lyase" evidence="7">
    <location>
        <begin position="2"/>
        <end position="197"/>
    </location>
</feature>
<dbReference type="PANTHER" id="PTHR32308:SF10">
    <property type="entry name" value="CITRATE LYASE SUBUNIT BETA"/>
    <property type="match status" value="1"/>
</dbReference>
<reference evidence="8" key="1">
    <citation type="submission" date="2023-03" db="EMBL/GenBank/DDBJ databases">
        <title>Andean soil-derived lignocellulolytic bacterial consortium as a source of novel taxa and putative plastic-active enzymes.</title>
        <authorList>
            <person name="Diaz-Garcia L."/>
            <person name="Chuvochina M."/>
            <person name="Feuerriegel G."/>
            <person name="Bunk B."/>
            <person name="Sproer C."/>
            <person name="Streit W.R."/>
            <person name="Rodriguez L.M."/>
            <person name="Overmann J."/>
            <person name="Jimenez D.J."/>
        </authorList>
    </citation>
    <scope>NUCLEOTIDE SEQUENCE</scope>
    <source>
        <strain evidence="8">MAG 833</strain>
    </source>
</reference>
<keyword evidence="4 6" id="KW-0460">Magnesium</keyword>
<evidence type="ECO:0000256" key="2">
    <source>
        <dbReference type="ARBA" id="ARBA00005568"/>
    </source>
</evidence>
<dbReference type="InterPro" id="IPR015813">
    <property type="entry name" value="Pyrv/PenolPyrv_kinase-like_dom"/>
</dbReference>
<dbReference type="AlphaFoldDB" id="A0AAJ5WYY1"/>
<dbReference type="Gene3D" id="3.20.20.60">
    <property type="entry name" value="Phosphoenolpyruvate-binding domains"/>
    <property type="match status" value="1"/>
</dbReference>
<dbReference type="GO" id="GO:0000287">
    <property type="term" value="F:magnesium ion binding"/>
    <property type="evidence" value="ECO:0007669"/>
    <property type="project" value="TreeGrafter"/>
</dbReference>
<feature type="binding site" evidence="6">
    <location>
        <position position="130"/>
    </location>
    <ligand>
        <name>Mg(2+)</name>
        <dbReference type="ChEBI" id="CHEBI:18420"/>
    </ligand>
</feature>
<dbReference type="Pfam" id="PF03328">
    <property type="entry name" value="HpcH_HpaI"/>
    <property type="match status" value="1"/>
</dbReference>
<feature type="binding site" evidence="5">
    <location>
        <position position="53"/>
    </location>
    <ligand>
        <name>substrate</name>
    </ligand>
</feature>
<evidence type="ECO:0000256" key="4">
    <source>
        <dbReference type="ARBA" id="ARBA00022842"/>
    </source>
</evidence>
<comment type="cofactor">
    <cofactor evidence="1">
        <name>Mg(2+)</name>
        <dbReference type="ChEBI" id="CHEBI:18420"/>
    </cofactor>
</comment>
<accession>A0AAJ5WYY1</accession>
<dbReference type="InterPro" id="IPR011206">
    <property type="entry name" value="Citrate_lyase_beta/mcl1/mcl2"/>
</dbReference>
<dbReference type="SUPFAM" id="SSF51621">
    <property type="entry name" value="Phosphoenolpyruvate/pyruvate domain"/>
    <property type="match status" value="1"/>
</dbReference>
<dbReference type="PIRSF" id="PIRSF015582">
    <property type="entry name" value="Cit_lyase_B"/>
    <property type="match status" value="1"/>
</dbReference>
<evidence type="ECO:0000313" key="8">
    <source>
        <dbReference type="EMBL" id="WEK39128.1"/>
    </source>
</evidence>
<evidence type="ECO:0000256" key="3">
    <source>
        <dbReference type="ARBA" id="ARBA00022723"/>
    </source>
</evidence>
<dbReference type="InterPro" id="IPR005000">
    <property type="entry name" value="Aldolase/citrate-lyase_domain"/>
</dbReference>
<keyword evidence="3 6" id="KW-0479">Metal-binding</keyword>